<dbReference type="AlphaFoldDB" id="V9ELU8"/>
<protein>
    <recommendedName>
        <fullName evidence="2">SWIM-type domain-containing protein</fullName>
    </recommendedName>
</protein>
<keyword evidence="4" id="KW-1185">Reference proteome</keyword>
<evidence type="ECO:0000259" key="2">
    <source>
        <dbReference type="PROSITE" id="PS50966"/>
    </source>
</evidence>
<comment type="caution">
    <text evidence="3">The sequence shown here is derived from an EMBL/GenBank/DDBJ whole genome shotgun (WGS) entry which is preliminary data.</text>
</comment>
<evidence type="ECO:0000256" key="1">
    <source>
        <dbReference type="PROSITE-ProRule" id="PRU00325"/>
    </source>
</evidence>
<reference evidence="3 4" key="1">
    <citation type="submission" date="2013-11" db="EMBL/GenBank/DDBJ databases">
        <title>The Genome Sequence of Phytophthora parasitica P1569.</title>
        <authorList>
            <consortium name="The Broad Institute Genomics Platform"/>
            <person name="Russ C."/>
            <person name="Tyler B."/>
            <person name="Panabieres F."/>
            <person name="Shan W."/>
            <person name="Tripathy S."/>
            <person name="Grunwald N."/>
            <person name="Machado M."/>
            <person name="Johnson C.S."/>
            <person name="Arredondo F."/>
            <person name="Hong C."/>
            <person name="Coffey M."/>
            <person name="Young S.K."/>
            <person name="Zeng Q."/>
            <person name="Gargeya S."/>
            <person name="Fitzgerald M."/>
            <person name="Abouelleil A."/>
            <person name="Alvarado L."/>
            <person name="Chapman S.B."/>
            <person name="Gainer-Dewar J."/>
            <person name="Goldberg J."/>
            <person name="Griggs A."/>
            <person name="Gujja S."/>
            <person name="Hansen M."/>
            <person name="Howarth C."/>
            <person name="Imamovic A."/>
            <person name="Ireland A."/>
            <person name="Larimer J."/>
            <person name="McCowan C."/>
            <person name="Murphy C."/>
            <person name="Pearson M."/>
            <person name="Poon T.W."/>
            <person name="Priest M."/>
            <person name="Roberts A."/>
            <person name="Saif S."/>
            <person name="Shea T."/>
            <person name="Sykes S."/>
            <person name="Wortman J."/>
            <person name="Nusbaum C."/>
            <person name="Birren B."/>
        </authorList>
    </citation>
    <scope>NUCLEOTIDE SEQUENCE [LARGE SCALE GENOMIC DNA]</scope>
    <source>
        <strain evidence="3 4">P1569</strain>
    </source>
</reference>
<feature type="domain" description="SWIM-type" evidence="2">
    <location>
        <begin position="107"/>
        <end position="138"/>
    </location>
</feature>
<dbReference type="EMBL" id="ANIZ01002512">
    <property type="protein sequence ID" value="ETI39871.1"/>
    <property type="molecule type" value="Genomic_DNA"/>
</dbReference>
<gene>
    <name evidence="3" type="ORF">F443_14595</name>
</gene>
<proteinExistence type="predicted"/>
<accession>V9ELU8</accession>
<dbReference type="GO" id="GO:0008270">
    <property type="term" value="F:zinc ion binding"/>
    <property type="evidence" value="ECO:0007669"/>
    <property type="project" value="UniProtKB-KW"/>
</dbReference>
<organism evidence="3 4">
    <name type="scientific">Phytophthora nicotianae P1569</name>
    <dbReference type="NCBI Taxonomy" id="1317065"/>
    <lineage>
        <taxon>Eukaryota</taxon>
        <taxon>Sar</taxon>
        <taxon>Stramenopiles</taxon>
        <taxon>Oomycota</taxon>
        <taxon>Peronosporomycetes</taxon>
        <taxon>Peronosporales</taxon>
        <taxon>Peronosporaceae</taxon>
        <taxon>Phytophthora</taxon>
    </lineage>
</organism>
<sequence length="486" mass="54884">MMVSKAHLHVKENAYFKLEGPDQHRPYLFNASQYMPNKKTPGGRPITKARVDRYIEGKQGYLHSKDTVLDITTTYQSLHEVEILRPGKNNSELQVKLEPIISRETIMSIRSAFRCDCKSFWSTGWICSHVIDAMSSETYFTLSEAVAILPTTKAKDPLYVKGWEISQEFDVEVDGVSHPRQHISGVIIGFAHENGIYRWRVDYSDGDILYYECEDMVDIIIASNNLGLDVTRSASSSASDSSDSVDGARFTGQVESTTWLANQFLMRIQNGTNTFFAVLVGFATLSNTKTKSRLQTYLVEIPLYKRQGEGSRREFAALHSQIGAGRRHTTEVLNEVLRLRRESQRELQKIQAILKGTAMQPAFRRNVITQDIAATPPNPSTHQASTAVFSKRPKDLFELWHEYQIGCGDLKAAKYFTVIERGANKFDFSRQKFCWDVVASLVRSGFTSEAAIDKVYSVYGRQLSVSSILVALRADRKNGGHPRLRV</sequence>
<dbReference type="Proteomes" id="UP000018721">
    <property type="component" value="Unassembled WGS sequence"/>
</dbReference>
<dbReference type="HOGENOM" id="CLU_562012_0_0_1"/>
<dbReference type="InterPro" id="IPR007527">
    <property type="entry name" value="Znf_SWIM"/>
</dbReference>
<dbReference type="OrthoDB" id="108842at2759"/>
<dbReference type="PROSITE" id="PS50966">
    <property type="entry name" value="ZF_SWIM"/>
    <property type="match status" value="1"/>
</dbReference>
<keyword evidence="1" id="KW-0862">Zinc</keyword>
<keyword evidence="1" id="KW-0479">Metal-binding</keyword>
<name>V9ELU8_PHYNI</name>
<keyword evidence="1" id="KW-0863">Zinc-finger</keyword>
<evidence type="ECO:0000313" key="4">
    <source>
        <dbReference type="Proteomes" id="UP000018721"/>
    </source>
</evidence>
<evidence type="ECO:0000313" key="3">
    <source>
        <dbReference type="EMBL" id="ETI39871.1"/>
    </source>
</evidence>